<dbReference type="PANTHER" id="PTHR44757:SF2">
    <property type="entry name" value="BIOFILM ARCHITECTURE MAINTENANCE PROTEIN MBAA"/>
    <property type="match status" value="1"/>
</dbReference>
<proteinExistence type="predicted"/>
<dbReference type="NCBIfam" id="TIGR00229">
    <property type="entry name" value="sensory_box"/>
    <property type="match status" value="1"/>
</dbReference>
<dbReference type="InterPro" id="IPR000014">
    <property type="entry name" value="PAS"/>
</dbReference>
<dbReference type="SUPFAM" id="SSF55785">
    <property type="entry name" value="PYP-like sensor domain (PAS domain)"/>
    <property type="match status" value="2"/>
</dbReference>
<dbReference type="SMART" id="SM00091">
    <property type="entry name" value="PAS"/>
    <property type="match status" value="2"/>
</dbReference>
<dbReference type="InterPro" id="IPR043128">
    <property type="entry name" value="Rev_trsase/Diguanyl_cyclase"/>
</dbReference>
<feature type="domain" description="PAS" evidence="1">
    <location>
        <begin position="131"/>
        <end position="201"/>
    </location>
</feature>
<dbReference type="SMART" id="SM00052">
    <property type="entry name" value="EAL"/>
    <property type="match status" value="1"/>
</dbReference>
<dbReference type="RefSeq" id="WP_014474917.1">
    <property type="nucleotide sequence ID" value="NZ_CP053835.1"/>
</dbReference>
<sequence length="678" mass="78722">MFNEMETIVESTGALIYIIDLSNYEIIYANKKCKEEFGEIVGKTCFKVLQKDFKSPCIFCPLQKQKINLIDIPIGTTYEWENENSINHHYYLFTDKIIEWLDGRKVKVQIGIDITKQKKLEKQILQEKDDFIKSFKTIIDSTIEGIIVYDENKKCIDVNAVAPKLLGYERNEMIGKDALDFIASESFNFVKEVINNDNQEPYEAKMIRKDGSIFPVILRGKDLTLLDKKIRISAVVDISDLKKKEKEISQLAYYDSLTGIPNRLLLRELLIQMIKEIKRVNSCGALLFIDLDHFKIINDTKGHNIGDIVLIETTNRIKNILRENDIVARLGGDEFIVAMKFSNNNENLVMNYINDISNKLLQEIRKPYIIQNFDFRLSASIGIVLFKNDSYSIDELMKFADTAMYNSKEKGRDRFSYFNPKLQQVIEQKADLTQKLRDAIENKEMVIHYQPQILYENNQHKIVSVEALVRWKDKEKGLLFPKKFISLADETNLIVPLGKLVFEKVLIQLKQWKEDSIKKDWKVSINISYKQFQEKFFYDFLKSQIEKYEIEPNKIKLELTENLLIKNTQETLDKIKELNDLGINLSIDDFGTGYSSLAYLKQLSINELKIDKSFIKELSNSLNDSIIVETILSIGNKFNLNVIAQGVETQEQYEKLISMGCKHFQGFLFKEPVSADLL</sequence>
<gene>
    <name evidence="4" type="ORF">ADFLV_2283</name>
</gene>
<evidence type="ECO:0000259" key="2">
    <source>
        <dbReference type="PROSITE" id="PS50883"/>
    </source>
</evidence>
<evidence type="ECO:0000259" key="1">
    <source>
        <dbReference type="PROSITE" id="PS50112"/>
    </source>
</evidence>
<dbReference type="CDD" id="cd01949">
    <property type="entry name" value="GGDEF"/>
    <property type="match status" value="1"/>
</dbReference>
<dbReference type="InterPro" id="IPR029787">
    <property type="entry name" value="Nucleotide_cyclase"/>
</dbReference>
<evidence type="ECO:0000313" key="5">
    <source>
        <dbReference type="Proteomes" id="UP000503313"/>
    </source>
</evidence>
<dbReference type="Gene3D" id="3.20.20.450">
    <property type="entry name" value="EAL domain"/>
    <property type="match status" value="1"/>
</dbReference>
<dbReference type="AlphaFoldDB" id="A0AAE7E7Z3"/>
<dbReference type="InterPro" id="IPR035919">
    <property type="entry name" value="EAL_sf"/>
</dbReference>
<dbReference type="Pfam" id="PF00990">
    <property type="entry name" value="GGDEF"/>
    <property type="match status" value="1"/>
</dbReference>
<dbReference type="KEGG" id="adz:ADFLV_2283"/>
<feature type="domain" description="GGDEF" evidence="3">
    <location>
        <begin position="282"/>
        <end position="420"/>
    </location>
</feature>
<dbReference type="CDD" id="cd00130">
    <property type="entry name" value="PAS"/>
    <property type="match status" value="1"/>
</dbReference>
<dbReference type="Pfam" id="PF00563">
    <property type="entry name" value="EAL"/>
    <property type="match status" value="1"/>
</dbReference>
<dbReference type="PROSITE" id="PS50883">
    <property type="entry name" value="EAL"/>
    <property type="match status" value="1"/>
</dbReference>
<dbReference type="SUPFAM" id="SSF141868">
    <property type="entry name" value="EAL domain-like"/>
    <property type="match status" value="1"/>
</dbReference>
<protein>
    <submittedName>
        <fullName evidence="4">PAS sensor-containing diguanylate cyclase/phosphodiesterase</fullName>
    </submittedName>
</protein>
<feature type="domain" description="EAL" evidence="2">
    <location>
        <begin position="429"/>
        <end position="678"/>
    </location>
</feature>
<dbReference type="PROSITE" id="PS50887">
    <property type="entry name" value="GGDEF"/>
    <property type="match status" value="1"/>
</dbReference>
<dbReference type="Proteomes" id="UP000503313">
    <property type="component" value="Chromosome"/>
</dbReference>
<dbReference type="PROSITE" id="PS50112">
    <property type="entry name" value="PAS"/>
    <property type="match status" value="1"/>
</dbReference>
<accession>A0AAE7E7Z3</accession>
<dbReference type="SMART" id="SM00267">
    <property type="entry name" value="GGDEF"/>
    <property type="match status" value="1"/>
</dbReference>
<dbReference type="PANTHER" id="PTHR44757">
    <property type="entry name" value="DIGUANYLATE CYCLASE DGCP"/>
    <property type="match status" value="1"/>
</dbReference>
<dbReference type="InterPro" id="IPR001633">
    <property type="entry name" value="EAL_dom"/>
</dbReference>
<organism evidence="4 5">
    <name type="scientific">Arcobacter defluvii</name>
    <dbReference type="NCBI Taxonomy" id="873191"/>
    <lineage>
        <taxon>Bacteria</taxon>
        <taxon>Pseudomonadati</taxon>
        <taxon>Campylobacterota</taxon>
        <taxon>Epsilonproteobacteria</taxon>
        <taxon>Campylobacterales</taxon>
        <taxon>Arcobacteraceae</taxon>
        <taxon>Arcobacter</taxon>
    </lineage>
</organism>
<dbReference type="CDD" id="cd01948">
    <property type="entry name" value="EAL"/>
    <property type="match status" value="1"/>
</dbReference>
<reference evidence="4 5" key="1">
    <citation type="submission" date="2020-05" db="EMBL/GenBank/DDBJ databases">
        <title>Complete genome sequencing of Campylobacter and Arcobacter type strains.</title>
        <authorList>
            <person name="Miller W.G."/>
            <person name="Yee E."/>
        </authorList>
    </citation>
    <scope>NUCLEOTIDE SEQUENCE [LARGE SCALE GENOMIC DNA]</scope>
    <source>
        <strain evidence="4 5">LMG 25694</strain>
    </source>
</reference>
<evidence type="ECO:0000259" key="3">
    <source>
        <dbReference type="PROSITE" id="PS50887"/>
    </source>
</evidence>
<dbReference type="NCBIfam" id="TIGR00254">
    <property type="entry name" value="GGDEF"/>
    <property type="match status" value="1"/>
</dbReference>
<evidence type="ECO:0000313" key="4">
    <source>
        <dbReference type="EMBL" id="QKF78289.1"/>
    </source>
</evidence>
<dbReference type="InterPro" id="IPR000160">
    <property type="entry name" value="GGDEF_dom"/>
</dbReference>
<dbReference type="EMBL" id="CP053835">
    <property type="protein sequence ID" value="QKF78289.1"/>
    <property type="molecule type" value="Genomic_DNA"/>
</dbReference>
<dbReference type="Pfam" id="PF13426">
    <property type="entry name" value="PAS_9"/>
    <property type="match status" value="2"/>
</dbReference>
<name>A0AAE7E7Z3_9BACT</name>
<dbReference type="InterPro" id="IPR035965">
    <property type="entry name" value="PAS-like_dom_sf"/>
</dbReference>
<dbReference type="SUPFAM" id="SSF55073">
    <property type="entry name" value="Nucleotide cyclase"/>
    <property type="match status" value="1"/>
</dbReference>
<dbReference type="Gene3D" id="3.30.450.20">
    <property type="entry name" value="PAS domain"/>
    <property type="match status" value="2"/>
</dbReference>
<dbReference type="InterPro" id="IPR052155">
    <property type="entry name" value="Biofilm_reg_signaling"/>
</dbReference>
<dbReference type="Gene3D" id="3.30.70.270">
    <property type="match status" value="1"/>
</dbReference>
<keyword evidence="5" id="KW-1185">Reference proteome</keyword>